<dbReference type="AlphaFoldDB" id="A0A7Y9S136"/>
<dbReference type="Pfam" id="PF00534">
    <property type="entry name" value="Glycos_transf_1"/>
    <property type="match status" value="1"/>
</dbReference>
<evidence type="ECO:0000313" key="5">
    <source>
        <dbReference type="EMBL" id="NYG58562.1"/>
    </source>
</evidence>
<evidence type="ECO:0000259" key="3">
    <source>
        <dbReference type="Pfam" id="PF00534"/>
    </source>
</evidence>
<dbReference type="GO" id="GO:0016757">
    <property type="term" value="F:glycosyltransferase activity"/>
    <property type="evidence" value="ECO:0007669"/>
    <property type="project" value="UniProtKB-KW"/>
</dbReference>
<name>A0A7Y9S136_9ACTN</name>
<dbReference type="RefSeq" id="WP_179501714.1">
    <property type="nucleotide sequence ID" value="NZ_JACCAA010000001.1"/>
</dbReference>
<dbReference type="InterPro" id="IPR028098">
    <property type="entry name" value="Glyco_trans_4-like_N"/>
</dbReference>
<dbReference type="InterPro" id="IPR011990">
    <property type="entry name" value="TPR-like_helical_dom_sf"/>
</dbReference>
<comment type="caution">
    <text evidence="5">The sequence shown here is derived from an EMBL/GenBank/DDBJ whole genome shotgun (WGS) entry which is preliminary data.</text>
</comment>
<accession>A0A7Y9S136</accession>
<dbReference type="CDD" id="cd03794">
    <property type="entry name" value="GT4_WbuB-like"/>
    <property type="match status" value="1"/>
</dbReference>
<organism evidence="5 6">
    <name type="scientific">Nocardioides daedukensis</name>
    <dbReference type="NCBI Taxonomy" id="634462"/>
    <lineage>
        <taxon>Bacteria</taxon>
        <taxon>Bacillati</taxon>
        <taxon>Actinomycetota</taxon>
        <taxon>Actinomycetes</taxon>
        <taxon>Propionibacteriales</taxon>
        <taxon>Nocardioidaceae</taxon>
        <taxon>Nocardioides</taxon>
    </lineage>
</organism>
<dbReference type="Pfam" id="PF13579">
    <property type="entry name" value="Glyco_trans_4_4"/>
    <property type="match status" value="1"/>
</dbReference>
<evidence type="ECO:0000256" key="2">
    <source>
        <dbReference type="ARBA" id="ARBA00022679"/>
    </source>
</evidence>
<dbReference type="EMBL" id="JACCAA010000001">
    <property type="protein sequence ID" value="NYG58562.1"/>
    <property type="molecule type" value="Genomic_DNA"/>
</dbReference>
<sequence>MSIKNRAKRLIRRKGSAVLGKLPVDRGPAGAQEITGRARIAEARAAFNGGDPAGAEALLGPLLAADAIPAVRGRALALLAEIHAKGGKQPVALEEARQAIELDPEPETFLVHHRIASVSAPDEARVSLQALIARRPRHRAQAEEIVAALRLSDREMVQAFRRNTLEWDYSGFEHELDATEAEIDIVDTGNEDDAALRAVVEKWAGELQRPHAALTRGLDRIREWDRLAAWVDANPVEVESDPHRREVALELRRAASRALTAGYTSAAETLVNHSLALRPDDNFARETYLNASDQLAVIREGWELTERVPLRHETEPRAVLSVLAQSLPIMTGGYATRTHGVMAGLARLGWDMEGITRRGFPYDRWPKKDTREVAEFDEVDGIRYHRVLTNARVYPQYPLRDYIDKYAAEVEKRAREHRASLLHASSFHVNGLATQKAAARLGIPFVYEMRGLEELMKVSRDPRFETSDRYRFTSELENTICHAADRVFVITHALKQLMIERGIPAEKLVVLPNGVHTSKFTPRERDEEFAASLGLTGKTVIGYAGGLVDYEGLDLLLESVALLKARRSTAGEADFHLVVVGDGHFQAKLHAMVDRLELADVVTFTGRVPHEEVASYLSLFDITPFPRLPLPVCEAISPIKPFESMAMGKAVITSSVAALTEIVQDEVTGLVFEKGNAESLAATIERYIESPQLRTEMGARAREWVLAERDWNNVVEIVDATYRELLG</sequence>
<dbReference type="PANTHER" id="PTHR45947:SF14">
    <property type="entry name" value="SLL1723 PROTEIN"/>
    <property type="match status" value="1"/>
</dbReference>
<dbReference type="Gene3D" id="3.40.50.2000">
    <property type="entry name" value="Glycogen Phosphorylase B"/>
    <property type="match status" value="2"/>
</dbReference>
<feature type="domain" description="Glycosyl transferase family 1" evidence="3">
    <location>
        <begin position="527"/>
        <end position="704"/>
    </location>
</feature>
<keyword evidence="2 5" id="KW-0808">Transferase</keyword>
<feature type="domain" description="Glycosyltransferase subfamily 4-like N-terminal" evidence="4">
    <location>
        <begin position="332"/>
        <end position="514"/>
    </location>
</feature>
<evidence type="ECO:0000259" key="4">
    <source>
        <dbReference type="Pfam" id="PF13579"/>
    </source>
</evidence>
<dbReference type="Gene3D" id="1.25.40.10">
    <property type="entry name" value="Tetratricopeptide repeat domain"/>
    <property type="match status" value="1"/>
</dbReference>
<dbReference type="InterPro" id="IPR050194">
    <property type="entry name" value="Glycosyltransferase_grp1"/>
</dbReference>
<protein>
    <submittedName>
        <fullName evidence="5">Glycosyltransferase involved in cell wall biosynthesis</fullName>
    </submittedName>
</protein>
<dbReference type="Proteomes" id="UP000540656">
    <property type="component" value="Unassembled WGS sequence"/>
</dbReference>
<gene>
    <name evidence="5" type="ORF">BJ980_001485</name>
</gene>
<keyword evidence="6" id="KW-1185">Reference proteome</keyword>
<dbReference type="GO" id="GO:1901137">
    <property type="term" value="P:carbohydrate derivative biosynthetic process"/>
    <property type="evidence" value="ECO:0007669"/>
    <property type="project" value="UniProtKB-ARBA"/>
</dbReference>
<reference evidence="5 6" key="1">
    <citation type="submission" date="2020-07" db="EMBL/GenBank/DDBJ databases">
        <title>Sequencing the genomes of 1000 actinobacteria strains.</title>
        <authorList>
            <person name="Klenk H.-P."/>
        </authorList>
    </citation>
    <scope>NUCLEOTIDE SEQUENCE [LARGE SCALE GENOMIC DNA]</scope>
    <source>
        <strain evidence="5 6">DSM 23819</strain>
    </source>
</reference>
<evidence type="ECO:0000256" key="1">
    <source>
        <dbReference type="ARBA" id="ARBA00022676"/>
    </source>
</evidence>
<proteinExistence type="predicted"/>
<dbReference type="InterPro" id="IPR001296">
    <property type="entry name" value="Glyco_trans_1"/>
</dbReference>
<dbReference type="PANTHER" id="PTHR45947">
    <property type="entry name" value="SULFOQUINOVOSYL TRANSFERASE SQD2"/>
    <property type="match status" value="1"/>
</dbReference>
<evidence type="ECO:0000313" key="6">
    <source>
        <dbReference type="Proteomes" id="UP000540656"/>
    </source>
</evidence>
<keyword evidence="1" id="KW-0328">Glycosyltransferase</keyword>
<dbReference type="SUPFAM" id="SSF53756">
    <property type="entry name" value="UDP-Glycosyltransferase/glycogen phosphorylase"/>
    <property type="match status" value="1"/>
</dbReference>